<keyword evidence="4 6" id="KW-1133">Transmembrane helix</keyword>
<keyword evidence="3 6" id="KW-0812">Transmembrane</keyword>
<evidence type="ECO:0000256" key="3">
    <source>
        <dbReference type="ARBA" id="ARBA00022692"/>
    </source>
</evidence>
<evidence type="ECO:0000256" key="6">
    <source>
        <dbReference type="SAM" id="Phobius"/>
    </source>
</evidence>
<feature type="transmembrane region" description="Helical" evidence="6">
    <location>
        <begin position="167"/>
        <end position="189"/>
    </location>
</feature>
<dbReference type="AlphaFoldDB" id="A0A6I3IDX6"/>
<evidence type="ECO:0000256" key="4">
    <source>
        <dbReference type="ARBA" id="ARBA00022989"/>
    </source>
</evidence>
<dbReference type="InterPro" id="IPR036259">
    <property type="entry name" value="MFS_trans_sf"/>
</dbReference>
<evidence type="ECO:0000313" key="8">
    <source>
        <dbReference type="Proteomes" id="UP000431092"/>
    </source>
</evidence>
<name>A0A6I3IDX6_9MICO</name>
<sequence>MAAHDLREGVQEARRHPWFVAGLGGLLPVMALGYSATCVALPLVSRDRFGGETVLAVAITAYTVGAIVGAALVARWRPTNVGWWAFAGVGAYALVPLALAISPSPVLVLAAYALGGIGIEVFSVPWFTATQREVPPERLARVTSLDFVESYGCAPLGLALLAPAVSAWGLTPVLLGCAAACALGAALAATPRTSRTLGNSVSTDSVSTGP</sequence>
<keyword evidence="2" id="KW-1003">Cell membrane</keyword>
<dbReference type="GO" id="GO:0005886">
    <property type="term" value="C:plasma membrane"/>
    <property type="evidence" value="ECO:0007669"/>
    <property type="project" value="UniProtKB-SubCell"/>
</dbReference>
<evidence type="ECO:0000256" key="1">
    <source>
        <dbReference type="ARBA" id="ARBA00004651"/>
    </source>
</evidence>
<feature type="transmembrane region" description="Helical" evidence="6">
    <location>
        <begin position="20"/>
        <end position="43"/>
    </location>
</feature>
<evidence type="ECO:0000313" key="7">
    <source>
        <dbReference type="EMBL" id="MTB70853.1"/>
    </source>
</evidence>
<keyword evidence="5 6" id="KW-0472">Membrane</keyword>
<evidence type="ECO:0008006" key="9">
    <source>
        <dbReference type="Google" id="ProtNLM"/>
    </source>
</evidence>
<feature type="transmembrane region" description="Helical" evidence="6">
    <location>
        <begin position="139"/>
        <end position="161"/>
    </location>
</feature>
<dbReference type="Gene3D" id="1.20.1250.20">
    <property type="entry name" value="MFS general substrate transporter like domains"/>
    <property type="match status" value="1"/>
</dbReference>
<comment type="subcellular location">
    <subcellularLocation>
        <location evidence="1">Cell membrane</location>
        <topology evidence="1">Multi-pass membrane protein</topology>
    </subcellularLocation>
</comment>
<feature type="transmembrane region" description="Helical" evidence="6">
    <location>
        <begin position="55"/>
        <end position="74"/>
    </location>
</feature>
<dbReference type="SUPFAM" id="SSF103473">
    <property type="entry name" value="MFS general substrate transporter"/>
    <property type="match status" value="1"/>
</dbReference>
<dbReference type="PANTHER" id="PTHR23513">
    <property type="entry name" value="INTEGRAL MEMBRANE EFFLUX PROTEIN-RELATED"/>
    <property type="match status" value="1"/>
</dbReference>
<proteinExistence type="predicted"/>
<dbReference type="RefSeq" id="WP_154592208.1">
    <property type="nucleotide sequence ID" value="NZ_WLVL01000007.1"/>
</dbReference>
<gene>
    <name evidence="7" type="ORF">GGG17_02460</name>
</gene>
<organism evidence="7 8">
    <name type="scientific">Arsenicicoccus cauae</name>
    <dbReference type="NCBI Taxonomy" id="2663847"/>
    <lineage>
        <taxon>Bacteria</taxon>
        <taxon>Bacillati</taxon>
        <taxon>Actinomycetota</taxon>
        <taxon>Actinomycetes</taxon>
        <taxon>Micrococcales</taxon>
        <taxon>Intrasporangiaceae</taxon>
        <taxon>Arsenicicoccus</taxon>
    </lineage>
</organism>
<feature type="transmembrane region" description="Helical" evidence="6">
    <location>
        <begin position="81"/>
        <end position="101"/>
    </location>
</feature>
<dbReference type="PANTHER" id="PTHR23513:SF6">
    <property type="entry name" value="MAJOR FACILITATOR SUPERFAMILY ASSOCIATED DOMAIN-CONTAINING PROTEIN"/>
    <property type="match status" value="1"/>
</dbReference>
<evidence type="ECO:0000256" key="2">
    <source>
        <dbReference type="ARBA" id="ARBA00022475"/>
    </source>
</evidence>
<protein>
    <recommendedName>
        <fullName evidence="9">MFS transporter</fullName>
    </recommendedName>
</protein>
<comment type="caution">
    <text evidence="7">The sequence shown here is derived from an EMBL/GenBank/DDBJ whole genome shotgun (WGS) entry which is preliminary data.</text>
</comment>
<dbReference type="Proteomes" id="UP000431092">
    <property type="component" value="Unassembled WGS sequence"/>
</dbReference>
<keyword evidence="8" id="KW-1185">Reference proteome</keyword>
<feature type="transmembrane region" description="Helical" evidence="6">
    <location>
        <begin position="107"/>
        <end position="127"/>
    </location>
</feature>
<evidence type="ECO:0000256" key="5">
    <source>
        <dbReference type="ARBA" id="ARBA00023136"/>
    </source>
</evidence>
<reference evidence="7 8" key="1">
    <citation type="submission" date="2019-11" db="EMBL/GenBank/DDBJ databases">
        <title>Whole genome sequencing identifies a novel species of the genus Arsenicicoccus isolated from human blood.</title>
        <authorList>
            <person name="Jeong J.H."/>
            <person name="Kweon O.J."/>
            <person name="Kim H.R."/>
            <person name="Kim T.-H."/>
            <person name="Ha S.-M."/>
            <person name="Lee M.-K."/>
        </authorList>
    </citation>
    <scope>NUCLEOTIDE SEQUENCE [LARGE SCALE GENOMIC DNA]</scope>
    <source>
        <strain evidence="7 8">MKL-02</strain>
    </source>
</reference>
<dbReference type="EMBL" id="WLVL01000007">
    <property type="protein sequence ID" value="MTB70853.1"/>
    <property type="molecule type" value="Genomic_DNA"/>
</dbReference>
<accession>A0A6I3IDX6</accession>